<evidence type="ECO:0000313" key="2">
    <source>
        <dbReference type="Proteomes" id="UP001209878"/>
    </source>
</evidence>
<dbReference type="AlphaFoldDB" id="A0AAD9L447"/>
<dbReference type="Proteomes" id="UP001209878">
    <property type="component" value="Unassembled WGS sequence"/>
</dbReference>
<dbReference type="EMBL" id="JAODUO010000327">
    <property type="protein sequence ID" value="KAK2183019.1"/>
    <property type="molecule type" value="Genomic_DNA"/>
</dbReference>
<reference evidence="1" key="1">
    <citation type="journal article" date="2023" name="Mol. Biol. Evol.">
        <title>Third-Generation Sequencing Reveals the Adaptive Role of the Epigenome in Three Deep-Sea Polychaetes.</title>
        <authorList>
            <person name="Perez M."/>
            <person name="Aroh O."/>
            <person name="Sun Y."/>
            <person name="Lan Y."/>
            <person name="Juniper S.K."/>
            <person name="Young C.R."/>
            <person name="Angers B."/>
            <person name="Qian P.Y."/>
        </authorList>
    </citation>
    <scope>NUCLEOTIDE SEQUENCE</scope>
    <source>
        <strain evidence="1">R07B-5</strain>
    </source>
</reference>
<gene>
    <name evidence="1" type="ORF">NP493_327g01000</name>
</gene>
<name>A0AAD9L447_RIDPI</name>
<sequence>MASMDDSRARVPLAASSSTVLTVFNKDVTLVTITFAESFSIDIAGSFADFPDAFFVALMSSPSAVATSLTAFIKSTCASGCSDPSDAAPCLTQSASSVMVMTALPAALASCS</sequence>
<protein>
    <submittedName>
        <fullName evidence="1">Uncharacterized protein</fullName>
    </submittedName>
</protein>
<proteinExistence type="predicted"/>
<comment type="caution">
    <text evidence="1">The sequence shown here is derived from an EMBL/GenBank/DDBJ whole genome shotgun (WGS) entry which is preliminary data.</text>
</comment>
<keyword evidence="2" id="KW-1185">Reference proteome</keyword>
<evidence type="ECO:0000313" key="1">
    <source>
        <dbReference type="EMBL" id="KAK2183019.1"/>
    </source>
</evidence>
<accession>A0AAD9L447</accession>
<organism evidence="1 2">
    <name type="scientific">Ridgeia piscesae</name>
    <name type="common">Tubeworm</name>
    <dbReference type="NCBI Taxonomy" id="27915"/>
    <lineage>
        <taxon>Eukaryota</taxon>
        <taxon>Metazoa</taxon>
        <taxon>Spiralia</taxon>
        <taxon>Lophotrochozoa</taxon>
        <taxon>Annelida</taxon>
        <taxon>Polychaeta</taxon>
        <taxon>Sedentaria</taxon>
        <taxon>Canalipalpata</taxon>
        <taxon>Sabellida</taxon>
        <taxon>Siboglinidae</taxon>
        <taxon>Ridgeia</taxon>
    </lineage>
</organism>